<dbReference type="EMBL" id="WKKI01000002">
    <property type="protein sequence ID" value="MRX70944.1"/>
    <property type="molecule type" value="Genomic_DNA"/>
</dbReference>
<keyword evidence="1" id="KW-0946">Virion</keyword>
<gene>
    <name evidence="1" type="ORF">GJU40_02025</name>
</gene>
<dbReference type="InterPro" id="IPR020108">
    <property type="entry name" value="Spore_coat_CotD"/>
</dbReference>
<dbReference type="Proteomes" id="UP000448867">
    <property type="component" value="Unassembled WGS sequence"/>
</dbReference>
<dbReference type="RefSeq" id="WP_154306072.1">
    <property type="nucleotide sequence ID" value="NZ_WKKI01000002.1"/>
</dbReference>
<proteinExistence type="predicted"/>
<reference evidence="1 2" key="1">
    <citation type="submission" date="2019-11" db="EMBL/GenBank/DDBJ databases">
        <title>Bacillus lacus genome.</title>
        <authorList>
            <person name="Allen C.J."/>
            <person name="Newman J.D."/>
        </authorList>
    </citation>
    <scope>NUCLEOTIDE SEQUENCE [LARGE SCALE GENOMIC DNA]</scope>
    <source>
        <strain evidence="1 2">KCTC 33946</strain>
    </source>
</reference>
<dbReference type="AlphaFoldDB" id="A0A7X2IWK8"/>
<dbReference type="OrthoDB" id="2455195at2"/>
<name>A0A7X2IWK8_9BACI</name>
<evidence type="ECO:0000313" key="1">
    <source>
        <dbReference type="EMBL" id="MRX70944.1"/>
    </source>
</evidence>
<accession>A0A7X2IWK8</accession>
<organism evidence="1 2">
    <name type="scientific">Metabacillus lacus</name>
    <dbReference type="NCBI Taxonomy" id="1983721"/>
    <lineage>
        <taxon>Bacteria</taxon>
        <taxon>Bacillati</taxon>
        <taxon>Bacillota</taxon>
        <taxon>Bacilli</taxon>
        <taxon>Bacillales</taxon>
        <taxon>Bacillaceae</taxon>
        <taxon>Metabacillus</taxon>
    </lineage>
</organism>
<evidence type="ECO:0000313" key="2">
    <source>
        <dbReference type="Proteomes" id="UP000448867"/>
    </source>
</evidence>
<protein>
    <submittedName>
        <fullName evidence="1">Spore coat protein CotH</fullName>
    </submittedName>
</protein>
<sequence>MHCRPKMLAPIVHPTKCCVNNTFSNTVVPHVHPSHTTNVNHEMFQHVHYFPHSESFVNEVAHQHFNAAGPAPFGGPGVGGFPGPGVGGFPGPGVGGFPGPGKMYPGR</sequence>
<keyword evidence="2" id="KW-1185">Reference proteome</keyword>
<keyword evidence="1" id="KW-0167">Capsid protein</keyword>
<comment type="caution">
    <text evidence="1">The sequence shown here is derived from an EMBL/GenBank/DDBJ whole genome shotgun (WGS) entry which is preliminary data.</text>
</comment>
<dbReference type="Pfam" id="PF11122">
    <property type="entry name" value="Spore-coat_CotD"/>
    <property type="match status" value="1"/>
</dbReference>